<dbReference type="InterPro" id="IPR036397">
    <property type="entry name" value="RNaseH_sf"/>
</dbReference>
<dbReference type="GO" id="GO:0004523">
    <property type="term" value="F:RNA-DNA hybrid ribonuclease activity"/>
    <property type="evidence" value="ECO:0007669"/>
    <property type="project" value="InterPro"/>
</dbReference>
<reference evidence="2 3" key="1">
    <citation type="journal article" date="2024" name="Plant J.">
        <title>Genome sequences and population genomics reveal climatic adaptation and genomic divergence between two closely related sweetgum species.</title>
        <authorList>
            <person name="Xu W.Q."/>
            <person name="Ren C.Q."/>
            <person name="Zhang X.Y."/>
            <person name="Comes H.P."/>
            <person name="Liu X.H."/>
            <person name="Li Y.G."/>
            <person name="Kettle C.J."/>
            <person name="Jalonen R."/>
            <person name="Gaisberger H."/>
            <person name="Ma Y.Z."/>
            <person name="Qiu Y.X."/>
        </authorList>
    </citation>
    <scope>NUCLEOTIDE SEQUENCE [LARGE SCALE GENOMIC DNA]</scope>
    <source>
        <strain evidence="2">Hangzhou</strain>
    </source>
</reference>
<dbReference type="InterPro" id="IPR012337">
    <property type="entry name" value="RNaseH-like_sf"/>
</dbReference>
<evidence type="ECO:0000313" key="2">
    <source>
        <dbReference type="EMBL" id="KAK9290621.1"/>
    </source>
</evidence>
<dbReference type="InterPro" id="IPR044730">
    <property type="entry name" value="RNase_H-like_dom_plant"/>
</dbReference>
<evidence type="ECO:0000259" key="1">
    <source>
        <dbReference type="Pfam" id="PF13456"/>
    </source>
</evidence>
<dbReference type="PANTHER" id="PTHR47074:SF48">
    <property type="entry name" value="POLYNUCLEOTIDYL TRANSFERASE, RIBONUCLEASE H-LIKE SUPERFAMILY PROTEIN"/>
    <property type="match status" value="1"/>
</dbReference>
<name>A0AAP0X4U4_LIQFO</name>
<keyword evidence="3" id="KW-1185">Reference proteome</keyword>
<dbReference type="InterPro" id="IPR002156">
    <property type="entry name" value="RNaseH_domain"/>
</dbReference>
<gene>
    <name evidence="2" type="ORF">L1049_008793</name>
</gene>
<dbReference type="EMBL" id="JBBPBK010000002">
    <property type="protein sequence ID" value="KAK9290621.1"/>
    <property type="molecule type" value="Genomic_DNA"/>
</dbReference>
<feature type="domain" description="RNase H type-1" evidence="1">
    <location>
        <begin position="287"/>
        <end position="410"/>
    </location>
</feature>
<dbReference type="Proteomes" id="UP001415857">
    <property type="component" value="Unassembled WGS sequence"/>
</dbReference>
<dbReference type="CDD" id="cd06222">
    <property type="entry name" value="RNase_H_like"/>
    <property type="match status" value="1"/>
</dbReference>
<proteinExistence type="predicted"/>
<dbReference type="PANTHER" id="PTHR47074">
    <property type="entry name" value="BNAC02G40300D PROTEIN"/>
    <property type="match status" value="1"/>
</dbReference>
<organism evidence="2 3">
    <name type="scientific">Liquidambar formosana</name>
    <name type="common">Formosan gum</name>
    <dbReference type="NCBI Taxonomy" id="63359"/>
    <lineage>
        <taxon>Eukaryota</taxon>
        <taxon>Viridiplantae</taxon>
        <taxon>Streptophyta</taxon>
        <taxon>Embryophyta</taxon>
        <taxon>Tracheophyta</taxon>
        <taxon>Spermatophyta</taxon>
        <taxon>Magnoliopsida</taxon>
        <taxon>eudicotyledons</taxon>
        <taxon>Gunneridae</taxon>
        <taxon>Pentapetalae</taxon>
        <taxon>Saxifragales</taxon>
        <taxon>Altingiaceae</taxon>
        <taxon>Liquidambar</taxon>
    </lineage>
</organism>
<evidence type="ECO:0000313" key="3">
    <source>
        <dbReference type="Proteomes" id="UP001415857"/>
    </source>
</evidence>
<dbReference type="Gene3D" id="3.30.420.10">
    <property type="entry name" value="Ribonuclease H-like superfamily/Ribonuclease H"/>
    <property type="match status" value="1"/>
</dbReference>
<protein>
    <recommendedName>
        <fullName evidence="1">RNase H type-1 domain-containing protein</fullName>
    </recommendedName>
</protein>
<dbReference type="GO" id="GO:0003676">
    <property type="term" value="F:nucleic acid binding"/>
    <property type="evidence" value="ECO:0007669"/>
    <property type="project" value="InterPro"/>
</dbReference>
<comment type="caution">
    <text evidence="2">The sequence shown here is derived from an EMBL/GenBank/DDBJ whole genome shotgun (WGS) entry which is preliminary data.</text>
</comment>
<accession>A0AAP0X4U4</accession>
<dbReference type="InterPro" id="IPR052929">
    <property type="entry name" value="RNase_H-like_EbsB-rel"/>
</dbReference>
<dbReference type="AlphaFoldDB" id="A0AAP0X4U4"/>
<dbReference type="SUPFAM" id="SSF53098">
    <property type="entry name" value="Ribonuclease H-like"/>
    <property type="match status" value="1"/>
</dbReference>
<dbReference type="Pfam" id="PF13456">
    <property type="entry name" value="RVT_3"/>
    <property type="match status" value="1"/>
</dbReference>
<sequence>MWVRSDECENIISEGWRWNGYGPNMFSVSEKIKATRMSLLRWNKSKFGNVRAQLKDLRGKLKAVRDRPQASNAIEEERALMGRKQGQFALKLDMSKAYDRAEWSFLESIMVKMGFDNRWVHLIMDCVTTVSHFVIVNGNQVRQGWKFLNLPMSLASRILKAKYFPNDDFLNPQRGHGCSVRIGNRVTCSIGHGDTHSLHRDLHAWISEIRFQIGEDKLDLAMIIMWSIWHHRNLVVFEGVRKDPQSVAHMVLRFLKEYLAAQSDGRKGITAIPARWLPPTTGQYKVNADGIVFAESYSVGFGAVVRNHDGQVMAVASKRKTGLFEPSQVEAMAFRFAVEFANDLGLRDVDFEGDNVEVMGALDSRVVPQTAMGLIIEDALVTAASSFMSLKFKHVGRKGNEVAHGLAKFAIFVEDVLVWMEETPSCIRNQVAFDLNHLS</sequence>